<dbReference type="InterPro" id="IPR017452">
    <property type="entry name" value="GPCR_Rhodpsn_7TM"/>
</dbReference>
<proteinExistence type="predicted"/>
<dbReference type="OrthoDB" id="10470412at2759"/>
<accession>A0A3M7RZS5</accession>
<name>A0A3M7RZS5_BRAPC</name>
<evidence type="ECO:0000256" key="1">
    <source>
        <dbReference type="ARBA" id="ARBA00004370"/>
    </source>
</evidence>
<keyword evidence="4 5" id="KW-0472">Membrane</keyword>
<evidence type="ECO:0000313" key="7">
    <source>
        <dbReference type="EMBL" id="RNA29071.1"/>
    </source>
</evidence>
<evidence type="ECO:0000313" key="8">
    <source>
        <dbReference type="Proteomes" id="UP000276133"/>
    </source>
</evidence>
<feature type="transmembrane region" description="Helical" evidence="5">
    <location>
        <begin position="138"/>
        <end position="159"/>
    </location>
</feature>
<evidence type="ECO:0000256" key="4">
    <source>
        <dbReference type="ARBA" id="ARBA00023136"/>
    </source>
</evidence>
<dbReference type="PROSITE" id="PS50262">
    <property type="entry name" value="G_PROTEIN_RECEP_F1_2"/>
    <property type="match status" value="1"/>
</dbReference>
<dbReference type="EMBL" id="REGN01002285">
    <property type="protein sequence ID" value="RNA29071.1"/>
    <property type="molecule type" value="Genomic_DNA"/>
</dbReference>
<sequence>MNTNVTRNIDLLIWRSNLNDTVIIFSSLVLIPIGIVLNFTQMMILLRKRFLMSIMAMYYQLISIYNILILIVTWFYFMSKSDLTKIDFITDIGCKLLSFFFRLAYQICSWLNVLVTLDRLIFIVFSTKFKFWRSKRNILILFFCSHLIFLAVNIPNFYFTSISRTTNISNQTFRTKVCTASFEMFILRSITSQIAGVYAPFAMMQKSQMGKDSNFALTLIGSNITFLVLMSPYSVFTAILSTYVNEDEIVLRPTLNAYLSLFETISRSLFRKEIIVIWYELRSVITGAPKISKILKLTNMLVRLSIRPINTSFI</sequence>
<dbReference type="GO" id="GO:0016020">
    <property type="term" value="C:membrane"/>
    <property type="evidence" value="ECO:0007669"/>
    <property type="project" value="UniProtKB-SubCell"/>
</dbReference>
<gene>
    <name evidence="7" type="ORF">BpHYR1_040832</name>
</gene>
<comment type="subcellular location">
    <subcellularLocation>
        <location evidence="1">Membrane</location>
    </subcellularLocation>
</comment>
<feature type="transmembrane region" description="Helical" evidence="5">
    <location>
        <begin position="215"/>
        <end position="236"/>
    </location>
</feature>
<evidence type="ECO:0000256" key="3">
    <source>
        <dbReference type="ARBA" id="ARBA00022989"/>
    </source>
</evidence>
<keyword evidence="2 5" id="KW-0812">Transmembrane</keyword>
<feature type="domain" description="G-protein coupled receptors family 1 profile" evidence="6">
    <location>
        <begin position="37"/>
        <end position="314"/>
    </location>
</feature>
<dbReference type="Gene3D" id="1.20.1070.10">
    <property type="entry name" value="Rhodopsin 7-helix transmembrane proteins"/>
    <property type="match status" value="1"/>
</dbReference>
<evidence type="ECO:0000256" key="2">
    <source>
        <dbReference type="ARBA" id="ARBA00022692"/>
    </source>
</evidence>
<reference evidence="7 8" key="1">
    <citation type="journal article" date="2018" name="Sci. Rep.">
        <title>Genomic signatures of local adaptation to the degree of environmental predictability in rotifers.</title>
        <authorList>
            <person name="Franch-Gras L."/>
            <person name="Hahn C."/>
            <person name="Garcia-Roger E.M."/>
            <person name="Carmona M.J."/>
            <person name="Serra M."/>
            <person name="Gomez A."/>
        </authorList>
    </citation>
    <scope>NUCLEOTIDE SEQUENCE [LARGE SCALE GENOMIC DNA]</scope>
    <source>
        <strain evidence="7">HYR1</strain>
    </source>
</reference>
<organism evidence="7 8">
    <name type="scientific">Brachionus plicatilis</name>
    <name type="common">Marine rotifer</name>
    <name type="synonym">Brachionus muelleri</name>
    <dbReference type="NCBI Taxonomy" id="10195"/>
    <lineage>
        <taxon>Eukaryota</taxon>
        <taxon>Metazoa</taxon>
        <taxon>Spiralia</taxon>
        <taxon>Gnathifera</taxon>
        <taxon>Rotifera</taxon>
        <taxon>Eurotatoria</taxon>
        <taxon>Monogononta</taxon>
        <taxon>Pseudotrocha</taxon>
        <taxon>Ploima</taxon>
        <taxon>Brachionidae</taxon>
        <taxon>Brachionus</taxon>
    </lineage>
</organism>
<comment type="caution">
    <text evidence="7">The sequence shown here is derived from an EMBL/GenBank/DDBJ whole genome shotgun (WGS) entry which is preliminary data.</text>
</comment>
<keyword evidence="3 5" id="KW-1133">Transmembrane helix</keyword>
<feature type="transmembrane region" description="Helical" evidence="5">
    <location>
        <begin position="97"/>
        <end position="117"/>
    </location>
</feature>
<dbReference type="Proteomes" id="UP000276133">
    <property type="component" value="Unassembled WGS sequence"/>
</dbReference>
<feature type="transmembrane region" description="Helical" evidence="5">
    <location>
        <begin position="185"/>
        <end position="203"/>
    </location>
</feature>
<evidence type="ECO:0000256" key="5">
    <source>
        <dbReference type="SAM" id="Phobius"/>
    </source>
</evidence>
<keyword evidence="8" id="KW-1185">Reference proteome</keyword>
<protein>
    <recommendedName>
        <fullName evidence="6">G-protein coupled receptors family 1 profile domain-containing protein</fullName>
    </recommendedName>
</protein>
<feature type="transmembrane region" description="Helical" evidence="5">
    <location>
        <begin position="22"/>
        <end position="46"/>
    </location>
</feature>
<evidence type="ECO:0000259" key="6">
    <source>
        <dbReference type="PROSITE" id="PS50262"/>
    </source>
</evidence>
<dbReference type="AlphaFoldDB" id="A0A3M7RZS5"/>
<feature type="transmembrane region" description="Helical" evidence="5">
    <location>
        <begin position="58"/>
        <end position="77"/>
    </location>
</feature>
<dbReference type="SUPFAM" id="SSF81321">
    <property type="entry name" value="Family A G protein-coupled receptor-like"/>
    <property type="match status" value="1"/>
</dbReference>